<reference evidence="4 5" key="1">
    <citation type="submission" date="2019-01" db="EMBL/GenBank/DDBJ databases">
        <title>Sequencing of cultivated peanut Arachis hypogaea provides insights into genome evolution and oil improvement.</title>
        <authorList>
            <person name="Chen X."/>
        </authorList>
    </citation>
    <scope>NUCLEOTIDE SEQUENCE [LARGE SCALE GENOMIC DNA]</scope>
    <source>
        <strain evidence="5">cv. Fuhuasheng</strain>
        <tissue evidence="4">Leaves</tissue>
    </source>
</reference>
<keyword evidence="2" id="KW-0808">Transferase</keyword>
<feature type="domain" description="Glycosyltransferase N-terminal" evidence="3">
    <location>
        <begin position="6"/>
        <end position="46"/>
    </location>
</feature>
<dbReference type="PANTHER" id="PTHR11926:SF1530">
    <property type="entry name" value="EF-HAND DOMAIN-CONTAINING PROTEIN"/>
    <property type="match status" value="1"/>
</dbReference>
<evidence type="ECO:0000313" key="5">
    <source>
        <dbReference type="Proteomes" id="UP000289738"/>
    </source>
</evidence>
<evidence type="ECO:0000259" key="3">
    <source>
        <dbReference type="Pfam" id="PF26168"/>
    </source>
</evidence>
<comment type="caution">
    <text evidence="4">The sequence shown here is derived from an EMBL/GenBank/DDBJ whole genome shotgun (WGS) entry which is preliminary data.</text>
</comment>
<dbReference type="GO" id="GO:0080044">
    <property type="term" value="F:quercetin 7-O-glucosyltransferase activity"/>
    <property type="evidence" value="ECO:0007669"/>
    <property type="project" value="TreeGrafter"/>
</dbReference>
<dbReference type="EMBL" id="SDMP01000014">
    <property type="protein sequence ID" value="RYR16180.1"/>
    <property type="molecule type" value="Genomic_DNA"/>
</dbReference>
<sequence>MSLKHVLVLPFPAQGHVNPLMHLSHKLVQHGCKVTFVNTEFNHKRVLTAMNGKITLDGSEVELVSLADGLGPEDDRSDIAGLIASMVRTMPSDLGMLIRDINSRDDGSNRITSIVCDTYMAWALEIAQKLAIKGAIIIPSSSAMLALEDNIPKLIEDGIMDSDGFPIKKGKFQLSPKMPNMNITDMPWSCFSDASSQKTVFHYLARSIQWSHLTDWWLSNTTIELEPGALSLCPKILPIGPIKECHKFRSLGQFWQEDHSCLSWLDQQAPCSVIYVAFGSFTIFDPNQFKELALGLELTNRPFLWVVREDSNGSVTKHKYPNEFQGTKGKIVKWTPQQMVLKHPSIACFVSHCGWNSTMDGVSNGVPFLCWPYFADQFVDKAYICDFWKVGLGFEEDEKGIISRWEIKKKVEQLLGDEEIKGRSKKMKDMIMNNIAKDGKSTQNFNKFMKWLNE</sequence>
<evidence type="ECO:0000313" key="4">
    <source>
        <dbReference type="EMBL" id="RYR16180.1"/>
    </source>
</evidence>
<keyword evidence="5" id="KW-1185">Reference proteome</keyword>
<accession>A0A444ZPQ3</accession>
<protein>
    <recommendedName>
        <fullName evidence="3">Glycosyltransferase N-terminal domain-containing protein</fullName>
    </recommendedName>
</protein>
<dbReference type="InterPro" id="IPR058980">
    <property type="entry name" value="Glyco_transf_N"/>
</dbReference>
<dbReference type="SUPFAM" id="SSF53756">
    <property type="entry name" value="UDP-Glycosyltransferase/glycogen phosphorylase"/>
    <property type="match status" value="1"/>
</dbReference>
<dbReference type="Gramene" id="arahy.Tifrunner.gnm2.ann2.Ah14g480300.1">
    <property type="protein sequence ID" value="arahy.Tifrunner.gnm2.ann2.Ah14g480300.1-CDS"/>
    <property type="gene ID" value="arahy.Tifrunner.gnm2.ann2.Ah14g480300"/>
</dbReference>
<organism evidence="4 5">
    <name type="scientific">Arachis hypogaea</name>
    <name type="common">Peanut</name>
    <dbReference type="NCBI Taxonomy" id="3818"/>
    <lineage>
        <taxon>Eukaryota</taxon>
        <taxon>Viridiplantae</taxon>
        <taxon>Streptophyta</taxon>
        <taxon>Embryophyta</taxon>
        <taxon>Tracheophyta</taxon>
        <taxon>Spermatophyta</taxon>
        <taxon>Magnoliopsida</taxon>
        <taxon>eudicotyledons</taxon>
        <taxon>Gunneridae</taxon>
        <taxon>Pentapetalae</taxon>
        <taxon>rosids</taxon>
        <taxon>fabids</taxon>
        <taxon>Fabales</taxon>
        <taxon>Fabaceae</taxon>
        <taxon>Papilionoideae</taxon>
        <taxon>50 kb inversion clade</taxon>
        <taxon>dalbergioids sensu lato</taxon>
        <taxon>Dalbergieae</taxon>
        <taxon>Pterocarpus clade</taxon>
        <taxon>Arachis</taxon>
    </lineage>
</organism>
<dbReference type="FunFam" id="3.40.50.2000:FF:000061">
    <property type="entry name" value="UDP-glycosyltransferase 83A1"/>
    <property type="match status" value="1"/>
</dbReference>
<comment type="similarity">
    <text evidence="1">Belongs to the UDP-glycosyltransferase family.</text>
</comment>
<evidence type="ECO:0000256" key="2">
    <source>
        <dbReference type="ARBA" id="ARBA00022679"/>
    </source>
</evidence>
<dbReference type="Pfam" id="PF00201">
    <property type="entry name" value="UDPGT"/>
    <property type="match status" value="1"/>
</dbReference>
<dbReference type="Pfam" id="PF26168">
    <property type="entry name" value="Glyco_transf_N"/>
    <property type="match status" value="1"/>
</dbReference>
<dbReference type="InterPro" id="IPR002213">
    <property type="entry name" value="UDP_glucos_trans"/>
</dbReference>
<dbReference type="SMR" id="A0A444ZPQ3"/>
<name>A0A444ZPQ3_ARAHY</name>
<dbReference type="Gene3D" id="3.40.50.2000">
    <property type="entry name" value="Glycogen Phosphorylase B"/>
    <property type="match status" value="2"/>
</dbReference>
<dbReference type="OrthoDB" id="5835829at2759"/>
<gene>
    <name evidence="4" type="ORF">Ahy_B04g073169</name>
</gene>
<evidence type="ECO:0000256" key="1">
    <source>
        <dbReference type="ARBA" id="ARBA00009995"/>
    </source>
</evidence>
<dbReference type="PANTHER" id="PTHR11926">
    <property type="entry name" value="GLUCOSYL/GLUCURONOSYL TRANSFERASES"/>
    <property type="match status" value="1"/>
</dbReference>
<dbReference type="CDD" id="cd03784">
    <property type="entry name" value="GT1_Gtf-like"/>
    <property type="match status" value="1"/>
</dbReference>
<dbReference type="GO" id="GO:0080043">
    <property type="term" value="F:quercetin 3-O-glucosyltransferase activity"/>
    <property type="evidence" value="ECO:0007669"/>
    <property type="project" value="TreeGrafter"/>
</dbReference>
<proteinExistence type="inferred from homology"/>
<dbReference type="Proteomes" id="UP000289738">
    <property type="component" value="Chromosome B04"/>
</dbReference>
<dbReference type="AlphaFoldDB" id="A0A444ZPQ3"/>
<dbReference type="FunFam" id="3.40.50.2000:FF:000108">
    <property type="entry name" value="UDP-glycosyltransferase 83A1"/>
    <property type="match status" value="1"/>
</dbReference>